<dbReference type="PROSITE" id="PS50075">
    <property type="entry name" value="CARRIER"/>
    <property type="match status" value="1"/>
</dbReference>
<dbReference type="EMBL" id="LAZR01037882">
    <property type="protein sequence ID" value="KKL21018.1"/>
    <property type="molecule type" value="Genomic_DNA"/>
</dbReference>
<organism evidence="2">
    <name type="scientific">marine sediment metagenome</name>
    <dbReference type="NCBI Taxonomy" id="412755"/>
    <lineage>
        <taxon>unclassified sequences</taxon>
        <taxon>metagenomes</taxon>
        <taxon>ecological metagenomes</taxon>
    </lineage>
</organism>
<dbReference type="AlphaFoldDB" id="A0A0F9EAD7"/>
<evidence type="ECO:0000259" key="1">
    <source>
        <dbReference type="PROSITE" id="PS50075"/>
    </source>
</evidence>
<evidence type="ECO:0000313" key="2">
    <source>
        <dbReference type="EMBL" id="KKL21018.1"/>
    </source>
</evidence>
<dbReference type="InterPro" id="IPR009081">
    <property type="entry name" value="PP-bd_ACP"/>
</dbReference>
<comment type="caution">
    <text evidence="2">The sequence shown here is derived from an EMBL/GenBank/DDBJ whole genome shotgun (WGS) entry which is preliminary data.</text>
</comment>
<name>A0A0F9EAD7_9ZZZZ</name>
<gene>
    <name evidence="2" type="ORF">LCGC14_2449650</name>
</gene>
<feature type="domain" description="Carrier" evidence="1">
    <location>
        <begin position="6"/>
        <end position="92"/>
    </location>
</feature>
<sequence length="96" mass="10611">MEFSRKEVLQVIIAALVEAQKDLSDEAIEIVEDTKPIGGLSDFDSLASVGVTIRCLDTLGYEDELSMPTLFVDKQGKYLTVGEVADHILKLLKKKK</sequence>
<proteinExistence type="predicted"/>
<accession>A0A0F9EAD7</accession>
<reference evidence="2" key="1">
    <citation type="journal article" date="2015" name="Nature">
        <title>Complex archaea that bridge the gap between prokaryotes and eukaryotes.</title>
        <authorList>
            <person name="Spang A."/>
            <person name="Saw J.H."/>
            <person name="Jorgensen S.L."/>
            <person name="Zaremba-Niedzwiedzka K."/>
            <person name="Martijn J."/>
            <person name="Lind A.E."/>
            <person name="van Eijk R."/>
            <person name="Schleper C."/>
            <person name="Guy L."/>
            <person name="Ettema T.J."/>
        </authorList>
    </citation>
    <scope>NUCLEOTIDE SEQUENCE</scope>
</reference>
<protein>
    <recommendedName>
        <fullName evidence="1">Carrier domain-containing protein</fullName>
    </recommendedName>
</protein>